<keyword evidence="8" id="KW-0969">Cilium</keyword>
<reference evidence="16" key="2">
    <citation type="submission" date="2017-05" db="UniProtKB">
        <authorList>
            <consortium name="EnsemblMetazoa"/>
        </authorList>
    </citation>
    <scope>IDENTIFICATION</scope>
</reference>
<organism evidence="16">
    <name type="scientific">Amphimedon queenslandica</name>
    <name type="common">Sponge</name>
    <dbReference type="NCBI Taxonomy" id="400682"/>
    <lineage>
        <taxon>Eukaryota</taxon>
        <taxon>Metazoa</taxon>
        <taxon>Porifera</taxon>
        <taxon>Demospongiae</taxon>
        <taxon>Heteroscleromorpha</taxon>
        <taxon>Haplosclerida</taxon>
        <taxon>Niphatidae</taxon>
        <taxon>Amphimedon</taxon>
    </lineage>
</organism>
<dbReference type="EnsemblMetazoa" id="Aqu2.1.01528_001">
    <property type="protein sequence ID" value="Aqu2.1.01528_001"/>
    <property type="gene ID" value="Aqu2.1.01528"/>
</dbReference>
<accession>A0A1X7SHJ8</accession>
<reference evidence="17" key="1">
    <citation type="journal article" date="2010" name="Nature">
        <title>The Amphimedon queenslandica genome and the evolution of animal complexity.</title>
        <authorList>
            <person name="Srivastava M."/>
            <person name="Simakov O."/>
            <person name="Chapman J."/>
            <person name="Fahey B."/>
            <person name="Gauthier M.E."/>
            <person name="Mitros T."/>
            <person name="Richards G.S."/>
            <person name="Conaco C."/>
            <person name="Dacre M."/>
            <person name="Hellsten U."/>
            <person name="Larroux C."/>
            <person name="Putnam N.H."/>
            <person name="Stanke M."/>
            <person name="Adamska M."/>
            <person name="Darling A."/>
            <person name="Degnan S.M."/>
            <person name="Oakley T.H."/>
            <person name="Plachetzki D.C."/>
            <person name="Zhai Y."/>
            <person name="Adamski M."/>
            <person name="Calcino A."/>
            <person name="Cummins S.F."/>
            <person name="Goodstein D.M."/>
            <person name="Harris C."/>
            <person name="Jackson D.J."/>
            <person name="Leys S.P."/>
            <person name="Shu S."/>
            <person name="Woodcroft B.J."/>
            <person name="Vervoort M."/>
            <person name="Kosik K.S."/>
            <person name="Manning G."/>
            <person name="Degnan B.M."/>
            <person name="Rokhsar D.S."/>
        </authorList>
    </citation>
    <scope>NUCLEOTIDE SEQUENCE [LARGE SCALE GENOMIC DNA]</scope>
</reference>
<keyword evidence="17" id="KW-1185">Reference proteome</keyword>
<evidence type="ECO:0000313" key="17">
    <source>
        <dbReference type="Proteomes" id="UP000007879"/>
    </source>
</evidence>
<evidence type="ECO:0000256" key="7">
    <source>
        <dbReference type="ARBA" id="ARBA00023054"/>
    </source>
</evidence>
<dbReference type="GO" id="GO:0051321">
    <property type="term" value="P:meiotic cell cycle"/>
    <property type="evidence" value="ECO:0007669"/>
    <property type="project" value="UniProtKB-KW"/>
</dbReference>
<dbReference type="Pfam" id="PF13868">
    <property type="entry name" value="TPH"/>
    <property type="match status" value="1"/>
</dbReference>
<dbReference type="GO" id="GO:0031514">
    <property type="term" value="C:motile cilium"/>
    <property type="evidence" value="ECO:0007669"/>
    <property type="project" value="TreeGrafter"/>
</dbReference>
<comment type="subcellular location">
    <subcellularLocation>
        <location evidence="2">Cytoplasm</location>
        <location evidence="2">Cytoskeleton</location>
        <location evidence="2">Flagellum axoneme</location>
    </subcellularLocation>
    <subcellularLocation>
        <location evidence="1">Nucleus</location>
    </subcellularLocation>
</comment>
<keyword evidence="10" id="KW-0539">Nucleus</keyword>
<dbReference type="AlphaFoldDB" id="A0A1X7SHJ8"/>
<comment type="similarity">
    <text evidence="3">Belongs to the MNS1 family.</text>
</comment>
<feature type="coiled-coil region" evidence="14">
    <location>
        <begin position="68"/>
        <end position="112"/>
    </location>
</feature>
<evidence type="ECO:0000313" key="16">
    <source>
        <dbReference type="EnsemblMetazoa" id="Aqu2.1.01528_001"/>
    </source>
</evidence>
<dbReference type="eggNOG" id="ENOG502QS9D">
    <property type="taxonomic scope" value="Eukaryota"/>
</dbReference>
<evidence type="ECO:0000256" key="2">
    <source>
        <dbReference type="ARBA" id="ARBA00004611"/>
    </source>
</evidence>
<dbReference type="STRING" id="400682.A0A1X7SHJ8"/>
<dbReference type="InterPro" id="IPR026504">
    <property type="entry name" value="MNS1"/>
</dbReference>
<evidence type="ECO:0000256" key="11">
    <source>
        <dbReference type="ARBA" id="ARBA00023254"/>
    </source>
</evidence>
<evidence type="ECO:0000256" key="1">
    <source>
        <dbReference type="ARBA" id="ARBA00004123"/>
    </source>
</evidence>
<name>A0A1X7SHJ8_AMPQE</name>
<dbReference type="InParanoid" id="A0A1X7SHJ8"/>
<evidence type="ECO:0000256" key="3">
    <source>
        <dbReference type="ARBA" id="ARBA00009158"/>
    </source>
</evidence>
<keyword evidence="9" id="KW-0206">Cytoskeleton</keyword>
<evidence type="ECO:0000256" key="10">
    <source>
        <dbReference type="ARBA" id="ARBA00023242"/>
    </source>
</evidence>
<feature type="domain" description="Trichohyalin-plectin-homology" evidence="15">
    <location>
        <begin position="4"/>
        <end position="128"/>
    </location>
</feature>
<comment type="function">
    <text evidence="13">Microtubule inner protein (MIP) part of the dynein-decorated doublet microtubules (DMTs) in cilia axoneme, which is required for motile cilia beating. May play a role in the control of meiotic division and germ cell differentiation through regulation of pairing and recombination during meiosis. Required for sperm flagella assembly. May play a role in the assembly and function of the outer dynein arm-docking complex (ODA-DC). ODA-DC mediates outer dynein arms (ODA) binding onto the axonemal doublet microtubules.</text>
</comment>
<dbReference type="PANTHER" id="PTHR19265:SF0">
    <property type="entry name" value="MEIOSIS-SPECIFIC NUCLEAR STRUCTURAL PROTEIN 1"/>
    <property type="match status" value="1"/>
</dbReference>
<dbReference type="OrthoDB" id="197839at2759"/>
<evidence type="ECO:0000256" key="14">
    <source>
        <dbReference type="SAM" id="Coils"/>
    </source>
</evidence>
<protein>
    <recommendedName>
        <fullName evidence="4">Meiosis-specific nuclear structural protein 1</fullName>
    </recommendedName>
</protein>
<dbReference type="OMA" id="YSIWIHL"/>
<keyword evidence="12" id="KW-0966">Cell projection</keyword>
<keyword evidence="5" id="KW-0963">Cytoplasm</keyword>
<evidence type="ECO:0000256" key="5">
    <source>
        <dbReference type="ARBA" id="ARBA00022490"/>
    </source>
</evidence>
<sequence>KALEVQIRQRLELQEAHDDHLIMKEKKRIAELAEEEEYRRQLMAKFAEDDRIELMNAQKRRMKQLEHRRAVEKLIEERRQEYQRLKELEVLERKEEERQESMRRAIVEQERQRLLREHATKLLGYLPK</sequence>
<evidence type="ECO:0000256" key="13">
    <source>
        <dbReference type="ARBA" id="ARBA00046114"/>
    </source>
</evidence>
<keyword evidence="7 14" id="KW-0175">Coiled coil</keyword>
<dbReference type="InterPro" id="IPR043597">
    <property type="entry name" value="TPH_dom"/>
</dbReference>
<evidence type="ECO:0000256" key="12">
    <source>
        <dbReference type="ARBA" id="ARBA00023273"/>
    </source>
</evidence>
<dbReference type="Proteomes" id="UP000007879">
    <property type="component" value="Unassembled WGS sequence"/>
</dbReference>
<gene>
    <name evidence="16" type="primary">100633365</name>
</gene>
<keyword evidence="11" id="KW-0469">Meiosis</keyword>
<evidence type="ECO:0000256" key="8">
    <source>
        <dbReference type="ARBA" id="ARBA00023069"/>
    </source>
</evidence>
<dbReference type="GO" id="GO:0005634">
    <property type="term" value="C:nucleus"/>
    <property type="evidence" value="ECO:0007669"/>
    <property type="project" value="UniProtKB-SubCell"/>
</dbReference>
<keyword evidence="6" id="KW-0282">Flagellum</keyword>
<dbReference type="PANTHER" id="PTHR19265">
    <property type="entry name" value="MEIOSIS-SPECIFIC NUCLEAR STRUCTURAL PROTEIN 1"/>
    <property type="match status" value="1"/>
</dbReference>
<evidence type="ECO:0000259" key="15">
    <source>
        <dbReference type="Pfam" id="PF13868"/>
    </source>
</evidence>
<evidence type="ECO:0000256" key="9">
    <source>
        <dbReference type="ARBA" id="ARBA00023212"/>
    </source>
</evidence>
<evidence type="ECO:0000256" key="6">
    <source>
        <dbReference type="ARBA" id="ARBA00022846"/>
    </source>
</evidence>
<dbReference type="GO" id="GO:0044782">
    <property type="term" value="P:cilium organization"/>
    <property type="evidence" value="ECO:0007669"/>
    <property type="project" value="TreeGrafter"/>
</dbReference>
<dbReference type="EnsemblMetazoa" id="XM_003391995.1">
    <property type="protein sequence ID" value="XP_003392043.1"/>
    <property type="gene ID" value="LOC100633365"/>
</dbReference>
<dbReference type="KEGG" id="aqu:100633365"/>
<proteinExistence type="inferred from homology"/>
<evidence type="ECO:0000256" key="4">
    <source>
        <dbReference type="ARBA" id="ARBA00014813"/>
    </source>
</evidence>